<reference evidence="3 4" key="1">
    <citation type="submission" date="2018-03" db="EMBL/GenBank/DDBJ databases">
        <title>Draft Genome Sequences of the Obligatory Marine Myxobacteria Enhygromyxa salina SWB005.</title>
        <authorList>
            <person name="Poehlein A."/>
            <person name="Moghaddam J.A."/>
            <person name="Harms H."/>
            <person name="Alanjari M."/>
            <person name="Koenig G.M."/>
            <person name="Daniel R."/>
            <person name="Schaeberle T.F."/>
        </authorList>
    </citation>
    <scope>NUCLEOTIDE SEQUENCE [LARGE SCALE GENOMIC DNA]</scope>
    <source>
        <strain evidence="3 4">SWB005</strain>
    </source>
</reference>
<dbReference type="InterPro" id="IPR058581">
    <property type="entry name" value="TM_HPP"/>
</dbReference>
<keyword evidence="4" id="KW-1185">Reference proteome</keyword>
<feature type="transmembrane region" description="Helical" evidence="1">
    <location>
        <begin position="135"/>
        <end position="155"/>
    </location>
</feature>
<accession>A0A2S9YB22</accession>
<dbReference type="RefSeq" id="WP_106391819.1">
    <property type="nucleotide sequence ID" value="NZ_PVNK01000123.1"/>
</dbReference>
<dbReference type="AlphaFoldDB" id="A0A2S9YB22"/>
<feature type="transmembrane region" description="Helical" evidence="1">
    <location>
        <begin position="95"/>
        <end position="115"/>
    </location>
</feature>
<evidence type="ECO:0000256" key="1">
    <source>
        <dbReference type="SAM" id="Phobius"/>
    </source>
</evidence>
<name>A0A2S9YB22_9BACT</name>
<keyword evidence="1" id="KW-0472">Membrane</keyword>
<dbReference type="OrthoDB" id="9811720at2"/>
<gene>
    <name evidence="3" type="ORF">ENSA5_24080</name>
</gene>
<dbReference type="EMBL" id="PVNK01000123">
    <property type="protein sequence ID" value="PRQ02317.1"/>
    <property type="molecule type" value="Genomic_DNA"/>
</dbReference>
<protein>
    <submittedName>
        <fullName evidence="3">HPP family protein</fullName>
    </submittedName>
</protein>
<evidence type="ECO:0000313" key="4">
    <source>
        <dbReference type="Proteomes" id="UP000237968"/>
    </source>
</evidence>
<feature type="domain" description="HPP transmembrane region" evidence="2">
    <location>
        <begin position="9"/>
        <end position="157"/>
    </location>
</feature>
<dbReference type="PANTHER" id="PTHR33741:SF5">
    <property type="entry name" value="TRANSMEMBRANE PROTEIN DDB_G0269096-RELATED"/>
    <property type="match status" value="1"/>
</dbReference>
<evidence type="ECO:0000313" key="3">
    <source>
        <dbReference type="EMBL" id="PRQ02317.1"/>
    </source>
</evidence>
<organism evidence="3 4">
    <name type="scientific">Enhygromyxa salina</name>
    <dbReference type="NCBI Taxonomy" id="215803"/>
    <lineage>
        <taxon>Bacteria</taxon>
        <taxon>Pseudomonadati</taxon>
        <taxon>Myxococcota</taxon>
        <taxon>Polyangia</taxon>
        <taxon>Nannocystales</taxon>
        <taxon>Nannocystaceae</taxon>
        <taxon>Enhygromyxa</taxon>
    </lineage>
</organism>
<dbReference type="Pfam" id="PF04982">
    <property type="entry name" value="TM_HPP"/>
    <property type="match status" value="1"/>
</dbReference>
<dbReference type="Proteomes" id="UP000237968">
    <property type="component" value="Unassembled WGS sequence"/>
</dbReference>
<keyword evidence="1" id="KW-1133">Transmembrane helix</keyword>
<dbReference type="InterPro" id="IPR007065">
    <property type="entry name" value="HPP"/>
</dbReference>
<evidence type="ECO:0000259" key="2">
    <source>
        <dbReference type="Pfam" id="PF04982"/>
    </source>
</evidence>
<comment type="caution">
    <text evidence="3">The sequence shown here is derived from an EMBL/GenBank/DDBJ whole genome shotgun (WGS) entry which is preliminary data.</text>
</comment>
<keyword evidence="1" id="KW-0812">Transmembrane</keyword>
<sequence>MTTSTQRRLRLALIDFVISALAFLGLLGVARMLSPIGDPWAATWAVGSLGASMTLILACPDSPLAKPYPALVGNTVSAVIGVGLYQLIGEQEPELAALLAVSVSLAVMRMLGALHPPGGASAILAVVGGATVHELGWFYPLYPIALGTCWLLALARARKSWVATWERRAT</sequence>
<dbReference type="PANTHER" id="PTHR33741">
    <property type="entry name" value="TRANSMEMBRANE PROTEIN DDB_G0269096-RELATED"/>
    <property type="match status" value="1"/>
</dbReference>
<feature type="transmembrane region" description="Helical" evidence="1">
    <location>
        <begin position="12"/>
        <end position="33"/>
    </location>
</feature>
<feature type="transmembrane region" description="Helical" evidence="1">
    <location>
        <begin position="70"/>
        <end position="88"/>
    </location>
</feature>
<proteinExistence type="predicted"/>